<dbReference type="SUPFAM" id="SSF81383">
    <property type="entry name" value="F-box domain"/>
    <property type="match status" value="2"/>
</dbReference>
<dbReference type="PROSITE" id="PS50181">
    <property type="entry name" value="FBOX"/>
    <property type="match status" value="1"/>
</dbReference>
<dbReference type="SUPFAM" id="SSF52047">
    <property type="entry name" value="RNI-like"/>
    <property type="match status" value="2"/>
</dbReference>
<reference evidence="2 3" key="1">
    <citation type="journal article" date="2018" name="Sci. Data">
        <title>The draft genome sequence of cork oak.</title>
        <authorList>
            <person name="Ramos A.M."/>
            <person name="Usie A."/>
            <person name="Barbosa P."/>
            <person name="Barros P.M."/>
            <person name="Capote T."/>
            <person name="Chaves I."/>
            <person name="Simoes F."/>
            <person name="Abreu I."/>
            <person name="Carrasquinho I."/>
            <person name="Faro C."/>
            <person name="Guimaraes J.B."/>
            <person name="Mendonca D."/>
            <person name="Nobrega F."/>
            <person name="Rodrigues L."/>
            <person name="Saibo N.J.M."/>
            <person name="Varela M.C."/>
            <person name="Egas C."/>
            <person name="Matos J."/>
            <person name="Miguel C.M."/>
            <person name="Oliveira M.M."/>
            <person name="Ricardo C.P."/>
            <person name="Goncalves S."/>
        </authorList>
    </citation>
    <scope>NUCLEOTIDE SEQUENCE [LARGE SCALE GENOMIC DNA]</scope>
    <source>
        <strain evidence="3">cv. HL8</strain>
    </source>
</reference>
<evidence type="ECO:0000313" key="3">
    <source>
        <dbReference type="Proteomes" id="UP000237347"/>
    </source>
</evidence>
<evidence type="ECO:0000313" key="2">
    <source>
        <dbReference type="EMBL" id="KAK7816052.1"/>
    </source>
</evidence>
<comment type="caution">
    <text evidence="2">The sequence shown here is derived from an EMBL/GenBank/DDBJ whole genome shotgun (WGS) entry which is preliminary data.</text>
</comment>
<dbReference type="EMBL" id="PKMF04000963">
    <property type="protein sequence ID" value="KAK7816052.1"/>
    <property type="molecule type" value="Genomic_DNA"/>
</dbReference>
<protein>
    <submittedName>
        <fullName evidence="2">F-box/lrr-repeat protein</fullName>
    </submittedName>
</protein>
<keyword evidence="3" id="KW-1185">Reference proteome</keyword>
<dbReference type="InterPro" id="IPR055357">
    <property type="entry name" value="LRR_At1g61320_AtMIF1"/>
</dbReference>
<dbReference type="InterPro" id="IPR032675">
    <property type="entry name" value="LRR_dom_sf"/>
</dbReference>
<sequence length="688" mass="77950">MQYEPLFYQQNGGTCGPLYMDCVLKVPSSICFSALKMLHIPVTFLDDQSCQQLFSGCPVLQELVFYSCVYKNIKSIIISIPTLRRLTIYECPSAPDDFLNCDIKIYATNLISLRLSQNKFPPYIENPRISLSVIIPKSSIAFRLGSASYLLSKFLCQPEPEEKVVVDMDSALPSPSSKIQKLVKGEDKGEDKDIISKLPDSIFLYILSFLPTKDAEKVVVDMDSALPSPSSKIQKLVKGEDKGEDKDIISKLPDSIFLYILSFLPTKDAVRTSILSTKWRYLWTGMSNFDFNDDLSYKKTKEKNIELGTCLLKLVDRVLLHDSAHIQKLRLSFDMPVGLIRPYLWVKFAVMRNVQELDLSLPVNKTFILHPSLFTSKSLTKLQLFMDCILKVPSSICFSALKMLHISVTFLDDQSCQQLFSGCPVLQELVLYSCVYKNIKSVIISIPTLRRLTIYECPSAPDDFLNCEIKIYAKNLISLSCQTYLTVDLSFCNLSSLVDAFVDVINWNDKLQAAHRALKLLAGIQGVKSLRISNETLFCVSYEENIRAHLPTFHNLTQLEVYVEPSADLGEYTDETLMDILQKTPSLESLDIPEGLNPRTCLVGEDWILNSVSHCLRSCLKEFSISNFNGEVAEIELLKYLSKNATILERMRIYSSETFEADLKKQEEINNQLQILREGLASCIIEFL</sequence>
<dbReference type="PANTHER" id="PTHR31900:SF30">
    <property type="entry name" value="SUPERFAMILY PROTEIN, PUTATIVE-RELATED"/>
    <property type="match status" value="1"/>
</dbReference>
<dbReference type="Pfam" id="PF23622">
    <property type="entry name" value="LRR_At1g61320_AtMIF1"/>
    <property type="match status" value="1"/>
</dbReference>
<dbReference type="SMART" id="SM00579">
    <property type="entry name" value="FBD"/>
    <property type="match status" value="1"/>
</dbReference>
<dbReference type="CDD" id="cd22160">
    <property type="entry name" value="F-box_AtFBL13-like"/>
    <property type="match status" value="1"/>
</dbReference>
<proteinExistence type="predicted"/>
<name>A0AAW0INT2_QUESU</name>
<dbReference type="Gene3D" id="1.20.1280.50">
    <property type="match status" value="1"/>
</dbReference>
<dbReference type="Pfam" id="PF00646">
    <property type="entry name" value="F-box"/>
    <property type="match status" value="1"/>
</dbReference>
<dbReference type="InterPro" id="IPR036047">
    <property type="entry name" value="F-box-like_dom_sf"/>
</dbReference>
<accession>A0AAW0INT2</accession>
<evidence type="ECO:0000259" key="1">
    <source>
        <dbReference type="PROSITE" id="PS50181"/>
    </source>
</evidence>
<dbReference type="InterPro" id="IPR006566">
    <property type="entry name" value="FBD"/>
</dbReference>
<gene>
    <name evidence="2" type="ORF">CFP56_000800</name>
</gene>
<dbReference type="Proteomes" id="UP000237347">
    <property type="component" value="Unassembled WGS sequence"/>
</dbReference>
<dbReference type="InterPro" id="IPR001810">
    <property type="entry name" value="F-box_dom"/>
</dbReference>
<dbReference type="SMART" id="SM00256">
    <property type="entry name" value="FBOX"/>
    <property type="match status" value="1"/>
</dbReference>
<dbReference type="InterPro" id="IPR053781">
    <property type="entry name" value="F-box_AtFBL13-like"/>
</dbReference>
<dbReference type="Pfam" id="PF07723">
    <property type="entry name" value="LRR_2"/>
    <property type="match status" value="1"/>
</dbReference>
<dbReference type="PANTHER" id="PTHR31900">
    <property type="entry name" value="F-BOX/RNI SUPERFAMILY PROTEIN-RELATED"/>
    <property type="match status" value="1"/>
</dbReference>
<organism evidence="2 3">
    <name type="scientific">Quercus suber</name>
    <name type="common">Cork oak</name>
    <dbReference type="NCBI Taxonomy" id="58331"/>
    <lineage>
        <taxon>Eukaryota</taxon>
        <taxon>Viridiplantae</taxon>
        <taxon>Streptophyta</taxon>
        <taxon>Embryophyta</taxon>
        <taxon>Tracheophyta</taxon>
        <taxon>Spermatophyta</taxon>
        <taxon>Magnoliopsida</taxon>
        <taxon>eudicotyledons</taxon>
        <taxon>Gunneridae</taxon>
        <taxon>Pentapetalae</taxon>
        <taxon>rosids</taxon>
        <taxon>fabids</taxon>
        <taxon>Fagales</taxon>
        <taxon>Fagaceae</taxon>
        <taxon>Quercus</taxon>
    </lineage>
</organism>
<dbReference type="InterPro" id="IPR050232">
    <property type="entry name" value="FBL13/AtMIF1-like"/>
</dbReference>
<dbReference type="Gene3D" id="3.80.10.10">
    <property type="entry name" value="Ribonuclease Inhibitor"/>
    <property type="match status" value="2"/>
</dbReference>
<dbReference type="AlphaFoldDB" id="A0AAW0INT2"/>
<dbReference type="InterPro" id="IPR013101">
    <property type="entry name" value="LRR_PRU1-like"/>
</dbReference>
<feature type="domain" description="F-box" evidence="1">
    <location>
        <begin position="246"/>
        <end position="300"/>
    </location>
</feature>